<dbReference type="InterPro" id="IPR013783">
    <property type="entry name" value="Ig-like_fold"/>
</dbReference>
<dbReference type="WBParaSite" id="SCUD_0000213101-mRNA-1">
    <property type="protein sequence ID" value="SCUD_0000213101-mRNA-1"/>
    <property type="gene ID" value="SCUD_0000213101"/>
</dbReference>
<evidence type="ECO:0000313" key="2">
    <source>
        <dbReference type="EMBL" id="VDO72384.1"/>
    </source>
</evidence>
<feature type="domain" description="Fibronectin type-III" evidence="1">
    <location>
        <begin position="29"/>
        <end position="130"/>
    </location>
</feature>
<proteinExistence type="predicted"/>
<dbReference type="InterPro" id="IPR036116">
    <property type="entry name" value="FN3_sf"/>
</dbReference>
<dbReference type="Gene3D" id="2.60.40.10">
    <property type="entry name" value="Immunoglobulins"/>
    <property type="match status" value="1"/>
</dbReference>
<sequence>MSYEFRVAVITTLQVGYETIETISFEGTAPTNTPTSIQVSYTLDQIILSWNPPDWDHRHGIFESYEIKCYRNKPSMNVSHVDVDEKTNTLLNDQLKSQEDQHFNVTLLNSRVQWPISAPNDLLNIIPWPSGQIRLNYPNDFNYKHGEIDSRQNNNDNTVRYGGSNNNNIYACVIRAVNVYGFGPWSTEKIILPKKPSIPPSPTNIRAIFLNQHQLRISWSLPLNLLQTISSHLIEKLTQNEINKLIISSGYNYLYFAIYISPLIKINWKRYTTKGPTTEFILVSLITN</sequence>
<dbReference type="EMBL" id="UZAK01001955">
    <property type="protein sequence ID" value="VDO72384.1"/>
    <property type="molecule type" value="Genomic_DNA"/>
</dbReference>
<dbReference type="InterPro" id="IPR003961">
    <property type="entry name" value="FN3_dom"/>
</dbReference>
<accession>A0A183JHF8</accession>
<organism evidence="4">
    <name type="scientific">Schistosoma curassoni</name>
    <dbReference type="NCBI Taxonomy" id="6186"/>
    <lineage>
        <taxon>Eukaryota</taxon>
        <taxon>Metazoa</taxon>
        <taxon>Spiralia</taxon>
        <taxon>Lophotrochozoa</taxon>
        <taxon>Platyhelminthes</taxon>
        <taxon>Trematoda</taxon>
        <taxon>Digenea</taxon>
        <taxon>Strigeidida</taxon>
        <taxon>Schistosomatoidea</taxon>
        <taxon>Schistosomatidae</taxon>
        <taxon>Schistosoma</taxon>
    </lineage>
</organism>
<name>A0A183JHF8_9TREM</name>
<dbReference type="PROSITE" id="PS50853">
    <property type="entry name" value="FN3"/>
    <property type="match status" value="1"/>
</dbReference>
<reference evidence="4" key="1">
    <citation type="submission" date="2016-06" db="UniProtKB">
        <authorList>
            <consortium name="WormBaseParasite"/>
        </authorList>
    </citation>
    <scope>IDENTIFICATION</scope>
</reference>
<dbReference type="SUPFAM" id="SSF49265">
    <property type="entry name" value="Fibronectin type III"/>
    <property type="match status" value="1"/>
</dbReference>
<dbReference type="STRING" id="6186.A0A183JHF8"/>
<evidence type="ECO:0000313" key="4">
    <source>
        <dbReference type="WBParaSite" id="SCUD_0000213101-mRNA-1"/>
    </source>
</evidence>
<evidence type="ECO:0000313" key="3">
    <source>
        <dbReference type="Proteomes" id="UP000279833"/>
    </source>
</evidence>
<protein>
    <submittedName>
        <fullName evidence="4">Fibronectin type-III domain-containing protein</fullName>
    </submittedName>
</protein>
<keyword evidence="3" id="KW-1185">Reference proteome</keyword>
<gene>
    <name evidence="2" type="ORF">SCUD_LOCUS2132</name>
</gene>
<dbReference type="AlphaFoldDB" id="A0A183JHF8"/>
<evidence type="ECO:0000259" key="1">
    <source>
        <dbReference type="PROSITE" id="PS50853"/>
    </source>
</evidence>
<reference evidence="2 3" key="2">
    <citation type="submission" date="2018-11" db="EMBL/GenBank/DDBJ databases">
        <authorList>
            <consortium name="Pathogen Informatics"/>
        </authorList>
    </citation>
    <scope>NUCLEOTIDE SEQUENCE [LARGE SCALE GENOMIC DNA]</scope>
    <source>
        <strain evidence="2">Dakar</strain>
        <strain evidence="3">Dakar, Senegal</strain>
    </source>
</reference>
<dbReference type="Proteomes" id="UP000279833">
    <property type="component" value="Unassembled WGS sequence"/>
</dbReference>